<dbReference type="InterPro" id="IPR049551">
    <property type="entry name" value="PKS_DH_C"/>
</dbReference>
<dbReference type="InterPro" id="IPR013120">
    <property type="entry name" value="FAR_NAD-bd"/>
</dbReference>
<dbReference type="InterPro" id="IPR036291">
    <property type="entry name" value="NAD(P)-bd_dom_sf"/>
</dbReference>
<name>A0A8H6XUX6_9AGAR</name>
<evidence type="ECO:0000256" key="3">
    <source>
        <dbReference type="ARBA" id="ARBA00022679"/>
    </source>
</evidence>
<dbReference type="EMBL" id="JACAZH010000017">
    <property type="protein sequence ID" value="KAF7348023.1"/>
    <property type="molecule type" value="Genomic_DNA"/>
</dbReference>
<dbReference type="InterPro" id="IPR050091">
    <property type="entry name" value="PKS_NRPS_Biosynth_Enz"/>
</dbReference>
<dbReference type="InterPro" id="IPR013968">
    <property type="entry name" value="PKS_KR"/>
</dbReference>
<dbReference type="InterPro" id="IPR049900">
    <property type="entry name" value="PKS_mFAS_DH"/>
</dbReference>
<protein>
    <submittedName>
        <fullName evidence="6">Putative polyketide synthase</fullName>
    </submittedName>
</protein>
<dbReference type="InterPro" id="IPR042104">
    <property type="entry name" value="PKS_dehydratase_sf"/>
</dbReference>
<gene>
    <name evidence="6" type="ORF">MSAN_01754700</name>
</gene>
<dbReference type="PROSITE" id="PS00012">
    <property type="entry name" value="PHOSPHOPANTETHEINE"/>
    <property type="match status" value="1"/>
</dbReference>
<evidence type="ECO:0000256" key="2">
    <source>
        <dbReference type="ARBA" id="ARBA00022553"/>
    </source>
</evidence>
<keyword evidence="7" id="KW-1185">Reference proteome</keyword>
<dbReference type="Proteomes" id="UP000623467">
    <property type="component" value="Unassembled WGS sequence"/>
</dbReference>
<dbReference type="InterPro" id="IPR006162">
    <property type="entry name" value="Ppantetheine_attach_site"/>
</dbReference>
<dbReference type="OrthoDB" id="429813at2759"/>
<proteinExistence type="predicted"/>
<dbReference type="InterPro" id="IPR057326">
    <property type="entry name" value="KR_dom"/>
</dbReference>
<organism evidence="6 7">
    <name type="scientific">Mycena sanguinolenta</name>
    <dbReference type="NCBI Taxonomy" id="230812"/>
    <lineage>
        <taxon>Eukaryota</taxon>
        <taxon>Fungi</taxon>
        <taxon>Dikarya</taxon>
        <taxon>Basidiomycota</taxon>
        <taxon>Agaricomycotina</taxon>
        <taxon>Agaricomycetes</taxon>
        <taxon>Agaricomycetidae</taxon>
        <taxon>Agaricales</taxon>
        <taxon>Marasmiineae</taxon>
        <taxon>Mycenaceae</taxon>
        <taxon>Mycena</taxon>
    </lineage>
</organism>
<keyword evidence="1" id="KW-0596">Phosphopantetheine</keyword>
<keyword evidence="2" id="KW-0597">Phosphoprotein</keyword>
<dbReference type="SMART" id="SM00822">
    <property type="entry name" value="PKS_KR"/>
    <property type="match status" value="1"/>
</dbReference>
<dbReference type="PANTHER" id="PTHR43775:SF37">
    <property type="entry name" value="SI:DKEY-61P9.11"/>
    <property type="match status" value="1"/>
</dbReference>
<dbReference type="PROSITE" id="PS52019">
    <property type="entry name" value="PKS_MFAS_DH"/>
    <property type="match status" value="1"/>
</dbReference>
<sequence>MSSGGNLFGLRLVSLEMALEFGATVLFNVSFRAILPLSAESPVPIDVTLDGSYWKVSSSIPEARMGPISKDSHIERTHADGYLSFEVPPDYDDLDISEIRRRCDSRADSEFYPSLAYFSAYGPKFQRVTNLYYGLDEALVSIRGMDGSLTKENSYILHPAVLDACFHIAAYRPFTGDFAPNNYYLPARIGELILHQPSKAGYFPSHVYAYVQLFGWMPESIRYEITVVDDLGKRLCTLRNFEMVKHQISPSREIFSPLHVSIQPMFHGTRISGPPLYGCDSEKSAPICGGNQHPDTASQNLDIDLAMISSLCLRNAISSLNRQQVIRICVLSDMTWFVLRVKEILSEFAHMAIELSIPESCILSEEISQPLRVVRRETKFLDAGNFFDIVVLFGWTSWGAELNPHSLITNCDNILLPGGTLILGCSALDHSSTMNCSVHPSFHRLPAFDSTQHIAVLEEMGYSVLYTAHRFPSEAICFIVDAQKPSWKPEASPIYTLLDDDAFVFNYKFGDEEQLQWDFSGLTPSQELEIWILAAEGTDTAAGLGLIRALRREYLFWNIRFVSFPTAFTEEMQLDALGTLPSYMREEPEIIFSPTGEPLVPRIAPLSAFVHIQLRTQSPLSCHDLAPDHAIAEIHRTSRWPNFSAFVASLIQVNSDVAECAPGSLVVGLHHRTLEGRTTIDLGSTCVTPRTISLDDIVDHIPGLVVSVLGPGLNAYSRPHRIHALSILITHCDTLIGSTVCEMYSRDGLKFSRARHDASILDLVRMGGESFDLIISGYEDEIHAQVLRTLLRPSGGRLFLWLSELPRILRDDPCSIGAALRAAGSIAFLKNAGDREGLLRSIPPDTHDSLPGDETGAVFDPEKTYVILGGIGSLGASVAVFMVQRGARHIVVTSRSGEKSLQVRKKSSLIVWRIFAYLRSLEFLDIRLEAVDATSPISMSGFFDSIDRPIGGCFILTAVLADGLFPTLTEQEFTAVYASKTGVLETLHQTIDTSAMDFIVAFSSVSSLVGTGGQANYCAANAALEEQILALPNGFAFVCPAINDSAMMDPDSDGSRLSHLTEWSISTDEMVLWLDDALGKYQRGARFQRYIPNLDWDAMHRTHGMARLGAHLLRQLARDSLAETQAGSESAIVKASSIIRNVLNISEDTFSVEVPLTSYGIDSLSAARLSFALRSVVEDPEFYKRTNVRERRAPPTLCLWTDLSESSPTAWLVSPKPSTLDSQTPQVQSVLLTGSTGALGCHLLAHLLARDDIQHVYALNRGRDGRHLLDRQAAALRIQGLSLALAHSEKLTLIVGDLEKENFGISTDLMDELRSSVTHIIHNAWRVDFLTPLSDFEPLLLGTNRLLEFAIKSPRSVPPSFSFISTIGVYQDLHANIASAPEAPIVDAAVADRTGYVGSKWVGERLVQIASETRYLNTNVIRVGLLTGSANGAWDVSHWFPSLIQSGVHIGCLPEGDDVISWIPISDAAAAIVDMQGTMNETLHLVHPKPTTWKVVIEPLASALNVPLVPYAEWFARLKSTAEFVHSKPGEHGGKRRGNGTEIAGLLSIRVKTSEELRKHGFAATS</sequence>
<feature type="domain" description="PKS/mFAS DH" evidence="5">
    <location>
        <begin position="1"/>
        <end position="252"/>
    </location>
</feature>
<evidence type="ECO:0000256" key="4">
    <source>
        <dbReference type="PROSITE-ProRule" id="PRU01363"/>
    </source>
</evidence>
<dbReference type="Gene3D" id="3.10.129.110">
    <property type="entry name" value="Polyketide synthase dehydratase"/>
    <property type="match status" value="1"/>
</dbReference>
<dbReference type="Pfam" id="PF14765">
    <property type="entry name" value="PS-DH"/>
    <property type="match status" value="1"/>
</dbReference>
<dbReference type="GO" id="GO:0006633">
    <property type="term" value="P:fatty acid biosynthetic process"/>
    <property type="evidence" value="ECO:0007669"/>
    <property type="project" value="TreeGrafter"/>
</dbReference>
<feature type="region of interest" description="C-terminal hotdog fold" evidence="4">
    <location>
        <begin position="102"/>
        <end position="252"/>
    </location>
</feature>
<dbReference type="Gene3D" id="3.40.50.720">
    <property type="entry name" value="NAD(P)-binding Rossmann-like Domain"/>
    <property type="match status" value="2"/>
</dbReference>
<dbReference type="Pfam" id="PF08659">
    <property type="entry name" value="KR"/>
    <property type="match status" value="1"/>
</dbReference>
<dbReference type="GO" id="GO:0004312">
    <property type="term" value="F:fatty acid synthase activity"/>
    <property type="evidence" value="ECO:0007669"/>
    <property type="project" value="TreeGrafter"/>
</dbReference>
<comment type="caution">
    <text evidence="4">Lacks conserved residue(s) required for the propagation of feature annotation.</text>
</comment>
<dbReference type="PANTHER" id="PTHR43775">
    <property type="entry name" value="FATTY ACID SYNTHASE"/>
    <property type="match status" value="1"/>
</dbReference>
<evidence type="ECO:0000313" key="6">
    <source>
        <dbReference type="EMBL" id="KAF7348023.1"/>
    </source>
</evidence>
<comment type="caution">
    <text evidence="6">The sequence shown here is derived from an EMBL/GenBank/DDBJ whole genome shotgun (WGS) entry which is preliminary data.</text>
</comment>
<keyword evidence="3" id="KW-0808">Transferase</keyword>
<dbReference type="SUPFAM" id="SSF51735">
    <property type="entry name" value="NAD(P)-binding Rossmann-fold domains"/>
    <property type="match status" value="2"/>
</dbReference>
<evidence type="ECO:0000256" key="1">
    <source>
        <dbReference type="ARBA" id="ARBA00022450"/>
    </source>
</evidence>
<feature type="region of interest" description="N-terminal hotdog fold" evidence="4">
    <location>
        <begin position="1"/>
        <end position="90"/>
    </location>
</feature>
<evidence type="ECO:0000313" key="7">
    <source>
        <dbReference type="Proteomes" id="UP000623467"/>
    </source>
</evidence>
<dbReference type="Pfam" id="PF07993">
    <property type="entry name" value="NAD_binding_4"/>
    <property type="match status" value="1"/>
</dbReference>
<accession>A0A8H6XUX6</accession>
<evidence type="ECO:0000259" key="5">
    <source>
        <dbReference type="PROSITE" id="PS52019"/>
    </source>
</evidence>
<reference evidence="6" key="1">
    <citation type="submission" date="2020-05" db="EMBL/GenBank/DDBJ databases">
        <title>Mycena genomes resolve the evolution of fungal bioluminescence.</title>
        <authorList>
            <person name="Tsai I.J."/>
        </authorList>
    </citation>
    <scope>NUCLEOTIDE SEQUENCE</scope>
    <source>
        <strain evidence="6">160909Yilan</strain>
    </source>
</reference>